<keyword evidence="4" id="KW-0804">Transcription</keyword>
<dbReference type="InterPro" id="IPR001138">
    <property type="entry name" value="Zn2Cys6_DnaBD"/>
</dbReference>
<keyword evidence="2" id="KW-0479">Metal-binding</keyword>
<dbReference type="GO" id="GO:0008270">
    <property type="term" value="F:zinc ion binding"/>
    <property type="evidence" value="ECO:0007669"/>
    <property type="project" value="InterPro"/>
</dbReference>
<proteinExistence type="predicted"/>
<dbReference type="Gene3D" id="4.10.240.10">
    <property type="entry name" value="Zn(2)-C6 fungal-type DNA-binding domain"/>
    <property type="match status" value="1"/>
</dbReference>
<evidence type="ECO:0000256" key="5">
    <source>
        <dbReference type="ARBA" id="ARBA00023242"/>
    </source>
</evidence>
<keyword evidence="10" id="KW-1185">Reference proteome</keyword>
<dbReference type="CDD" id="cd12148">
    <property type="entry name" value="fungal_TF_MHR"/>
    <property type="match status" value="1"/>
</dbReference>
<evidence type="ECO:0000313" key="9">
    <source>
        <dbReference type="EMBL" id="KXS14927.1"/>
    </source>
</evidence>
<accession>A0A139ADS9</accession>
<dbReference type="SMART" id="SM00066">
    <property type="entry name" value="GAL4"/>
    <property type="match status" value="1"/>
</dbReference>
<dbReference type="InterPro" id="IPR036864">
    <property type="entry name" value="Zn2-C6_fun-type_DNA-bd_sf"/>
</dbReference>
<dbReference type="GO" id="GO:0005634">
    <property type="term" value="C:nucleus"/>
    <property type="evidence" value="ECO:0007669"/>
    <property type="project" value="UniProtKB-SubCell"/>
</dbReference>
<evidence type="ECO:0000256" key="3">
    <source>
        <dbReference type="ARBA" id="ARBA00023015"/>
    </source>
</evidence>
<organism evidence="9 10">
    <name type="scientific">Gonapodya prolifera (strain JEL478)</name>
    <name type="common">Monoblepharis prolifera</name>
    <dbReference type="NCBI Taxonomy" id="1344416"/>
    <lineage>
        <taxon>Eukaryota</taxon>
        <taxon>Fungi</taxon>
        <taxon>Fungi incertae sedis</taxon>
        <taxon>Chytridiomycota</taxon>
        <taxon>Chytridiomycota incertae sedis</taxon>
        <taxon>Monoblepharidomycetes</taxon>
        <taxon>Monoblepharidales</taxon>
        <taxon>Gonapodyaceae</taxon>
        <taxon>Gonapodya</taxon>
    </lineage>
</organism>
<dbReference type="Proteomes" id="UP000070544">
    <property type="component" value="Unassembled WGS sequence"/>
</dbReference>
<keyword evidence="7" id="KW-0812">Transmembrane</keyword>
<keyword evidence="7" id="KW-0472">Membrane</keyword>
<dbReference type="PROSITE" id="PS50048">
    <property type="entry name" value="ZN2_CY6_FUNGAL_2"/>
    <property type="match status" value="1"/>
</dbReference>
<feature type="transmembrane region" description="Helical" evidence="7">
    <location>
        <begin position="550"/>
        <end position="569"/>
    </location>
</feature>
<dbReference type="InterPro" id="IPR050815">
    <property type="entry name" value="TF_fung"/>
</dbReference>
<comment type="subcellular location">
    <subcellularLocation>
        <location evidence="1">Nucleus</location>
    </subcellularLocation>
</comment>
<keyword evidence="3" id="KW-0805">Transcription regulation</keyword>
<reference evidence="9 10" key="1">
    <citation type="journal article" date="2015" name="Genome Biol. Evol.">
        <title>Phylogenomic analyses indicate that early fungi evolved digesting cell walls of algal ancestors of land plants.</title>
        <authorList>
            <person name="Chang Y."/>
            <person name="Wang S."/>
            <person name="Sekimoto S."/>
            <person name="Aerts A.L."/>
            <person name="Choi C."/>
            <person name="Clum A."/>
            <person name="LaButti K.M."/>
            <person name="Lindquist E.A."/>
            <person name="Yee Ngan C."/>
            <person name="Ohm R.A."/>
            <person name="Salamov A.A."/>
            <person name="Grigoriev I.V."/>
            <person name="Spatafora J.W."/>
            <person name="Berbee M.L."/>
        </authorList>
    </citation>
    <scope>NUCLEOTIDE SEQUENCE [LARGE SCALE GENOMIC DNA]</scope>
    <source>
        <strain evidence="9 10">JEL478</strain>
    </source>
</reference>
<dbReference type="PANTHER" id="PTHR47338:SF20">
    <property type="entry name" value="ZN(II)2CYS6 TRANSCRIPTION FACTOR (EUROFUNG)"/>
    <property type="match status" value="1"/>
</dbReference>
<protein>
    <recommendedName>
        <fullName evidence="8">Zn(2)-C6 fungal-type domain-containing protein</fullName>
    </recommendedName>
</protein>
<feature type="domain" description="Zn(2)-C6 fungal-type" evidence="8">
    <location>
        <begin position="8"/>
        <end position="37"/>
    </location>
</feature>
<dbReference type="PROSITE" id="PS00463">
    <property type="entry name" value="ZN2_CY6_FUNGAL_1"/>
    <property type="match status" value="1"/>
</dbReference>
<dbReference type="GO" id="GO:0000981">
    <property type="term" value="F:DNA-binding transcription factor activity, RNA polymerase II-specific"/>
    <property type="evidence" value="ECO:0007669"/>
    <property type="project" value="InterPro"/>
</dbReference>
<evidence type="ECO:0000256" key="7">
    <source>
        <dbReference type="SAM" id="Phobius"/>
    </source>
</evidence>
<dbReference type="SUPFAM" id="SSF57701">
    <property type="entry name" value="Zn2/Cys6 DNA-binding domain"/>
    <property type="match status" value="1"/>
</dbReference>
<dbReference type="OrthoDB" id="3266505at2759"/>
<dbReference type="EMBL" id="KQ965765">
    <property type="protein sequence ID" value="KXS14927.1"/>
    <property type="molecule type" value="Genomic_DNA"/>
</dbReference>
<dbReference type="Pfam" id="PF00172">
    <property type="entry name" value="Zn_clus"/>
    <property type="match status" value="1"/>
</dbReference>
<dbReference type="PANTHER" id="PTHR47338">
    <property type="entry name" value="ZN(II)2CYS6 TRANSCRIPTION FACTOR (EUROFUNG)-RELATED"/>
    <property type="match status" value="1"/>
</dbReference>
<feature type="compositionally biased region" description="Polar residues" evidence="6">
    <location>
        <begin position="51"/>
        <end position="64"/>
    </location>
</feature>
<name>A0A139ADS9_GONPJ</name>
<evidence type="ECO:0000256" key="4">
    <source>
        <dbReference type="ARBA" id="ARBA00023163"/>
    </source>
</evidence>
<evidence type="ECO:0000313" key="10">
    <source>
        <dbReference type="Proteomes" id="UP000070544"/>
    </source>
</evidence>
<evidence type="ECO:0000259" key="8">
    <source>
        <dbReference type="PROSITE" id="PS50048"/>
    </source>
</evidence>
<dbReference type="AlphaFoldDB" id="A0A139ADS9"/>
<keyword evidence="5" id="KW-0539">Nucleus</keyword>
<sequence length="670" mass="74346">MPPKPKTACVKCKKDRVKCSGGNPCDRCYNTGIPCRRQSDSPQTPAPSDDGSPSPQRGPSPNETYKTEVLPEQDTKIENLSPKSSPSFGSEVAIQPAFPHPQTSIGIFGGLTSLPGENGLRGLLFRYFQLAEEIDTWVVHRFLPQPDMFRGDDATDSILVYGMLALASQFSSRGDVKRPLIEGMTGTNRDGLPFFERGLQLTSMIQNARNPGMRELTALMHLLLVLSSNFHTNMLTTLAVLSILVELLFKVGLHVDPDDCPELRKRPVKEKESRRMIFWLIYAHERNTLCHYTIPYTSAFGDLVVLGKENPTPPHFPGIRSPPWPDNPTAEGPRASEFFVLDPVKAREMFVGGRVPDTALMPFAAFVAGQISLFWIDLKTQFLPIRCGDPFRRPTSKCPPGCVHNRMELLDACCQVVEEAFPEDLKGDVLQTGQGRFAYRVDAWPLKPHFKTEDAPEKVFVSGPTFWIFDFFCSWMILHGPKPGSVVLLSESAAVSAAPVHATQADQTATHCPLSWLHEEEGYTKCLGIAGKFLCLLEAFVNSDWRERGGVVMVTGIYAVYLCALMHVLSYRNLKFLTHGSSRDDTLPLSTCSAEQLGVLASRARDLAMLSICALELTGKVHLAGKELAALCKLYMVEERHGGITPSWRSFDQGELRRTLQVLAPWAKHS</sequence>
<feature type="region of interest" description="Disordered" evidence="6">
    <location>
        <begin position="34"/>
        <end position="66"/>
    </location>
</feature>
<evidence type="ECO:0000256" key="1">
    <source>
        <dbReference type="ARBA" id="ARBA00004123"/>
    </source>
</evidence>
<keyword evidence="7" id="KW-1133">Transmembrane helix</keyword>
<dbReference type="CDD" id="cd00067">
    <property type="entry name" value="GAL4"/>
    <property type="match status" value="1"/>
</dbReference>
<evidence type="ECO:0000256" key="6">
    <source>
        <dbReference type="SAM" id="MobiDB-lite"/>
    </source>
</evidence>
<evidence type="ECO:0000256" key="2">
    <source>
        <dbReference type="ARBA" id="ARBA00022723"/>
    </source>
</evidence>
<gene>
    <name evidence="9" type="ORF">M427DRAFT_57075</name>
</gene>